<organism evidence="1 2">
    <name type="scientific">Streptomyces katrae</name>
    <dbReference type="NCBI Taxonomy" id="68223"/>
    <lineage>
        <taxon>Bacteria</taxon>
        <taxon>Bacillati</taxon>
        <taxon>Actinomycetota</taxon>
        <taxon>Actinomycetes</taxon>
        <taxon>Kitasatosporales</taxon>
        <taxon>Streptomycetaceae</taxon>
        <taxon>Streptomyces</taxon>
    </lineage>
</organism>
<proteinExistence type="predicted"/>
<dbReference type="Proteomes" id="UP001223390">
    <property type="component" value="Unassembled WGS sequence"/>
</dbReference>
<evidence type="ECO:0000313" key="1">
    <source>
        <dbReference type="EMBL" id="MDK9497614.1"/>
    </source>
</evidence>
<name>A0ABT7GXI2_9ACTN</name>
<keyword evidence="2" id="KW-1185">Reference proteome</keyword>
<dbReference type="RefSeq" id="WP_285343355.1">
    <property type="nucleotide sequence ID" value="NZ_JASITI010000021.1"/>
</dbReference>
<accession>A0ABT7GXI2</accession>
<reference evidence="1 2" key="1">
    <citation type="submission" date="2023-05" db="EMBL/GenBank/DDBJ databases">
        <title>Sequencing and Assembly of Streptomyces sp. NP73.</title>
        <authorList>
            <person name="Konwar A.N."/>
            <person name="Saikia K."/>
            <person name="Thakur D."/>
        </authorList>
    </citation>
    <scope>NUCLEOTIDE SEQUENCE [LARGE SCALE GENOMIC DNA]</scope>
    <source>
        <strain evidence="1 2">NP73</strain>
    </source>
</reference>
<sequence>MAMKSGGAGREKLTPKQVWKALVGEEGAELLHDGAELLVRRTDLRVFDRLPSYRAWRDQTERALRVMHFL</sequence>
<protein>
    <submittedName>
        <fullName evidence="1">Uncharacterized protein</fullName>
    </submittedName>
</protein>
<evidence type="ECO:0000313" key="2">
    <source>
        <dbReference type="Proteomes" id="UP001223390"/>
    </source>
</evidence>
<dbReference type="EMBL" id="JASITI010000021">
    <property type="protein sequence ID" value="MDK9497614.1"/>
    <property type="molecule type" value="Genomic_DNA"/>
</dbReference>
<gene>
    <name evidence="1" type="ORF">QEZ40_002555</name>
</gene>
<comment type="caution">
    <text evidence="1">The sequence shown here is derived from an EMBL/GenBank/DDBJ whole genome shotgun (WGS) entry which is preliminary data.</text>
</comment>